<reference evidence="3 4" key="1">
    <citation type="submission" date="2015-02" db="EMBL/GenBank/DDBJ databases">
        <title>Draft Genome Sequences of Two Closely-Related Aflatoxigenic Aspergillus Species Obtained from the Cote d'Ivoire.</title>
        <authorList>
            <person name="Moore G.G."/>
            <person name="Beltz S.B."/>
            <person name="Mack B.M."/>
        </authorList>
    </citation>
    <scope>NUCLEOTIDE SEQUENCE [LARGE SCALE GENOMIC DNA]</scope>
    <source>
        <strain evidence="3 4">SRRC1432</strain>
    </source>
</reference>
<dbReference type="InterPro" id="IPR010721">
    <property type="entry name" value="UstE-like"/>
</dbReference>
<evidence type="ECO:0000256" key="2">
    <source>
        <dbReference type="SAM" id="Phobius"/>
    </source>
</evidence>
<name>A0A0F8UH10_9EURO</name>
<gene>
    <name evidence="3" type="ORF">AOCH_003096</name>
</gene>
<dbReference type="AlphaFoldDB" id="A0A0F8UH10"/>
<keyword evidence="4" id="KW-1185">Reference proteome</keyword>
<dbReference type="Pfam" id="PF06966">
    <property type="entry name" value="DUF1295"/>
    <property type="match status" value="1"/>
</dbReference>
<dbReference type="VEuPathDB" id="FungiDB:P175DRAFT_0506651"/>
<feature type="compositionally biased region" description="Basic residues" evidence="1">
    <location>
        <begin position="362"/>
        <end position="383"/>
    </location>
</feature>
<dbReference type="OrthoDB" id="201504at2759"/>
<feature type="transmembrane region" description="Helical" evidence="2">
    <location>
        <begin position="171"/>
        <end position="197"/>
    </location>
</feature>
<feature type="transmembrane region" description="Helical" evidence="2">
    <location>
        <begin position="129"/>
        <end position="150"/>
    </location>
</feature>
<dbReference type="PANTHER" id="PTHR32251">
    <property type="entry name" value="3-OXO-5-ALPHA-STEROID 4-DEHYDROGENASE"/>
    <property type="match status" value="1"/>
</dbReference>
<keyword evidence="2" id="KW-0812">Transmembrane</keyword>
<evidence type="ECO:0000256" key="1">
    <source>
        <dbReference type="SAM" id="MobiDB-lite"/>
    </source>
</evidence>
<evidence type="ECO:0000313" key="4">
    <source>
        <dbReference type="Proteomes" id="UP000034947"/>
    </source>
</evidence>
<protein>
    <recommendedName>
        <fullName evidence="5">DUF1295 domain protein</fullName>
    </recommendedName>
</protein>
<organism evidence="3 4">
    <name type="scientific">Aspergillus ochraceoroseus</name>
    <dbReference type="NCBI Taxonomy" id="138278"/>
    <lineage>
        <taxon>Eukaryota</taxon>
        <taxon>Fungi</taxon>
        <taxon>Dikarya</taxon>
        <taxon>Ascomycota</taxon>
        <taxon>Pezizomycotina</taxon>
        <taxon>Eurotiomycetes</taxon>
        <taxon>Eurotiomycetidae</taxon>
        <taxon>Eurotiales</taxon>
        <taxon>Aspergillaceae</taxon>
        <taxon>Aspergillus</taxon>
        <taxon>Aspergillus subgen. Nidulantes</taxon>
    </lineage>
</organism>
<dbReference type="Proteomes" id="UP000034947">
    <property type="component" value="Unassembled WGS sequence"/>
</dbReference>
<dbReference type="PANTHER" id="PTHR32251:SF23">
    <property type="entry name" value="3-OXO-5-ALPHA-STEROID 4-DEHYDROGENASE (DUF1295)"/>
    <property type="match status" value="1"/>
</dbReference>
<comment type="caution">
    <text evidence="3">The sequence shown here is derived from an EMBL/GenBank/DDBJ whole genome shotgun (WGS) entry which is preliminary data.</text>
</comment>
<feature type="region of interest" description="Disordered" evidence="1">
    <location>
        <begin position="361"/>
        <end position="392"/>
    </location>
</feature>
<dbReference type="GO" id="GO:0016020">
    <property type="term" value="C:membrane"/>
    <property type="evidence" value="ECO:0007669"/>
    <property type="project" value="TreeGrafter"/>
</dbReference>
<feature type="transmembrane region" description="Helical" evidence="2">
    <location>
        <begin position="75"/>
        <end position="93"/>
    </location>
</feature>
<evidence type="ECO:0008006" key="5">
    <source>
        <dbReference type="Google" id="ProtNLM"/>
    </source>
</evidence>
<proteinExistence type="predicted"/>
<evidence type="ECO:0000313" key="3">
    <source>
        <dbReference type="EMBL" id="KKK18838.1"/>
    </source>
</evidence>
<keyword evidence="2" id="KW-1133">Transmembrane helix</keyword>
<dbReference type="Gene3D" id="1.20.120.1630">
    <property type="match status" value="1"/>
</dbReference>
<keyword evidence="2" id="KW-0472">Membrane</keyword>
<sequence length="404" mass="45926">MWEYFLRTQTPPVPVATMASLPLPEVQSLADCVSFNHAVLPFLPQILSLPEQLQPVVAAKDVDALKEIYLSTNPLASAIAFTGVLAAGFIVLSELTRNYSQVDRLWSILPALYNVHFAVWARLSGLRTLSLDTIAAISILWSIRLTFNFWRKGGYSWGGEDYRWSIVRSKINNCFLFFLFNITFISVIQPALLLLITVPTYNFLLLARLPNGASFELADLIFSRVAFFFILLEHFADQQQWHFQKAKQIYQKSARIPAPYKDRYDAEDLERGFVVSGLWSLSRHPNFLSEQAIWLTLYLWSAYRTENYVQWTGLGVVGLLLIFQGSTRLTENISAGKYPEYKEYQARVGRFIPRFSAAPKYKTTKKKSKKLLPSRSKPHRRGGGGKAGDGRRLEDCFCREGVGG</sequence>
<accession>A0A0F8UH10</accession>
<dbReference type="EMBL" id="JYKN01001827">
    <property type="protein sequence ID" value="KKK18838.1"/>
    <property type="molecule type" value="Genomic_DNA"/>
</dbReference>